<comment type="caution">
    <text evidence="3">The sequence shown here is derived from an EMBL/GenBank/DDBJ whole genome shotgun (WGS) entry which is preliminary data.</text>
</comment>
<evidence type="ECO:0000313" key="4">
    <source>
        <dbReference type="Proteomes" id="UP001274830"/>
    </source>
</evidence>
<evidence type="ECO:0000313" key="3">
    <source>
        <dbReference type="EMBL" id="KAK3669281.1"/>
    </source>
</evidence>
<protein>
    <submittedName>
        <fullName evidence="3">Uncharacterized protein</fullName>
    </submittedName>
</protein>
<sequence length="629" mass="73625">MDVVRKAREAIKGGHHIDDEPELPGFSDNAAFNKDAYPDSEQDTRSKTQKVKDKVKSIKDATVHPRAKAQRKFTQHIKINEQPWLDNQGSANEELFEAHDALDGAKEVVLPNLPDEERATKEHALRTRVQAVEEQRMELQIAWHMDRYVRRVRAVRRPLVYPRQERYRYYDAGGKYEGLQWVKWVGHLALYGFQNCSLQYIEPTNAVAYDRDILIRRIERLVLASEAFQLWWMRVRNVYTWSDPWLTTKWFILYLVLLKLNYMMSFYWLYLLYSVVTNFDGRHSRGWMKDSHGRATKSRKRANMMSELIIRHGSDAWVEPFLDEFGPWIQLQLSDLCDYLEICANYYDWRNPTSVACTCFAYVCLFLISAIPSLDWSIRVFWLSCGLYFFLSRPISTNYPRFRHVVDPMRWMYWDSPTMSEGGFRYLREQTTASLNRPLDPQLELDAREHGNPDDEDDEMEVFFDCLSTPHTAGGDLLPKDSGKVVKAFSARWSGSLGRLELTRTTAQFVPTSRLQRKREIVWQRPLSDILEVRKAVQSPGKLPKITTKYKEALSIIWTPLQNSRLASTEEQPNEVLLHDKDSGEEFFYGMTEDKRNEAFNALVGLASSEASVLWMELPPEPEWQMRVH</sequence>
<evidence type="ECO:0000256" key="2">
    <source>
        <dbReference type="SAM" id="Phobius"/>
    </source>
</evidence>
<proteinExistence type="predicted"/>
<dbReference type="Proteomes" id="UP001274830">
    <property type="component" value="Unassembled WGS sequence"/>
</dbReference>
<dbReference type="EMBL" id="JAUTXT010000092">
    <property type="protein sequence ID" value="KAK3669281.1"/>
    <property type="molecule type" value="Genomic_DNA"/>
</dbReference>
<name>A0AAE0TP22_9PEZI</name>
<gene>
    <name evidence="3" type="ORF">LTR78_010819</name>
</gene>
<feature type="compositionally biased region" description="Basic and acidic residues" evidence="1">
    <location>
        <begin position="1"/>
        <end position="18"/>
    </location>
</feature>
<keyword evidence="2" id="KW-1133">Transmembrane helix</keyword>
<dbReference type="AlphaFoldDB" id="A0AAE0TP22"/>
<evidence type="ECO:0000256" key="1">
    <source>
        <dbReference type="SAM" id="MobiDB-lite"/>
    </source>
</evidence>
<accession>A0AAE0TP22</accession>
<organism evidence="3 4">
    <name type="scientific">Recurvomyces mirabilis</name>
    <dbReference type="NCBI Taxonomy" id="574656"/>
    <lineage>
        <taxon>Eukaryota</taxon>
        <taxon>Fungi</taxon>
        <taxon>Dikarya</taxon>
        <taxon>Ascomycota</taxon>
        <taxon>Pezizomycotina</taxon>
        <taxon>Dothideomycetes</taxon>
        <taxon>Dothideomycetidae</taxon>
        <taxon>Mycosphaerellales</taxon>
        <taxon>Teratosphaeriaceae</taxon>
        <taxon>Recurvomyces</taxon>
    </lineage>
</organism>
<keyword evidence="4" id="KW-1185">Reference proteome</keyword>
<feature type="transmembrane region" description="Helical" evidence="2">
    <location>
        <begin position="355"/>
        <end position="374"/>
    </location>
</feature>
<dbReference type="PANTHER" id="PTHR37402:SF1">
    <property type="entry name" value="GRAM DOMAIN-CONTAINING PROTEIN 4"/>
    <property type="match status" value="1"/>
</dbReference>
<keyword evidence="2" id="KW-0812">Transmembrane</keyword>
<feature type="region of interest" description="Disordered" evidence="1">
    <location>
        <begin position="1"/>
        <end position="57"/>
    </location>
</feature>
<dbReference type="PANTHER" id="PTHR37402">
    <property type="entry name" value="GRAM DOMAIN-CONTAINING PROTEIN 4"/>
    <property type="match status" value="1"/>
</dbReference>
<feature type="transmembrane region" description="Helical" evidence="2">
    <location>
        <begin position="251"/>
        <end position="273"/>
    </location>
</feature>
<keyword evidence="2" id="KW-0472">Membrane</keyword>
<reference evidence="3" key="1">
    <citation type="submission" date="2023-07" db="EMBL/GenBank/DDBJ databases">
        <title>Black Yeasts Isolated from many extreme environments.</title>
        <authorList>
            <person name="Coleine C."/>
            <person name="Stajich J.E."/>
            <person name="Selbmann L."/>
        </authorList>
    </citation>
    <scope>NUCLEOTIDE SEQUENCE</scope>
    <source>
        <strain evidence="3">CCFEE 5485</strain>
    </source>
</reference>
<feature type="compositionally biased region" description="Basic and acidic residues" evidence="1">
    <location>
        <begin position="42"/>
        <end position="57"/>
    </location>
</feature>
<dbReference type="InterPro" id="IPR037847">
    <property type="entry name" value="GRAMDC4"/>
</dbReference>
<dbReference type="GO" id="GO:0006915">
    <property type="term" value="P:apoptotic process"/>
    <property type="evidence" value="ECO:0007669"/>
    <property type="project" value="InterPro"/>
</dbReference>